<organism evidence="1 2">
    <name type="scientific">Stephania yunnanensis</name>
    <dbReference type="NCBI Taxonomy" id="152371"/>
    <lineage>
        <taxon>Eukaryota</taxon>
        <taxon>Viridiplantae</taxon>
        <taxon>Streptophyta</taxon>
        <taxon>Embryophyta</taxon>
        <taxon>Tracheophyta</taxon>
        <taxon>Spermatophyta</taxon>
        <taxon>Magnoliopsida</taxon>
        <taxon>Ranunculales</taxon>
        <taxon>Menispermaceae</taxon>
        <taxon>Menispermoideae</taxon>
        <taxon>Cissampelideae</taxon>
        <taxon>Stephania</taxon>
    </lineage>
</organism>
<keyword evidence="2" id="KW-1185">Reference proteome</keyword>
<proteinExistence type="predicted"/>
<evidence type="ECO:0000313" key="2">
    <source>
        <dbReference type="Proteomes" id="UP001420932"/>
    </source>
</evidence>
<dbReference type="EMBL" id="JBBNAF010000008">
    <property type="protein sequence ID" value="KAK9121955.1"/>
    <property type="molecule type" value="Genomic_DNA"/>
</dbReference>
<reference evidence="1 2" key="1">
    <citation type="submission" date="2024-01" db="EMBL/GenBank/DDBJ databases">
        <title>Genome assemblies of Stephania.</title>
        <authorList>
            <person name="Yang L."/>
        </authorList>
    </citation>
    <scope>NUCLEOTIDE SEQUENCE [LARGE SCALE GENOMIC DNA]</scope>
    <source>
        <strain evidence="1">YNDBR</strain>
        <tissue evidence="1">Leaf</tissue>
    </source>
</reference>
<dbReference type="AlphaFoldDB" id="A0AAP0IV36"/>
<comment type="caution">
    <text evidence="1">The sequence shown here is derived from an EMBL/GenBank/DDBJ whole genome shotgun (WGS) entry which is preliminary data.</text>
</comment>
<name>A0AAP0IV36_9MAGN</name>
<evidence type="ECO:0000313" key="1">
    <source>
        <dbReference type="EMBL" id="KAK9121955.1"/>
    </source>
</evidence>
<sequence length="62" mass="6929">MRLTMGSQFLSSNWDEVEPPVLPSSKINGLHCWHSKGWLIGLVAVVISLTSKVVHNLKNLFL</sequence>
<gene>
    <name evidence="1" type="ORF">Syun_019572</name>
</gene>
<dbReference type="Proteomes" id="UP001420932">
    <property type="component" value="Unassembled WGS sequence"/>
</dbReference>
<protein>
    <submittedName>
        <fullName evidence="1">Uncharacterized protein</fullName>
    </submittedName>
</protein>
<accession>A0AAP0IV36</accession>